<feature type="domain" description="DUF4097" evidence="1">
    <location>
        <begin position="82"/>
        <end position="260"/>
    </location>
</feature>
<dbReference type="Pfam" id="PF13349">
    <property type="entry name" value="DUF4097"/>
    <property type="match status" value="1"/>
</dbReference>
<organism evidence="2 3">
    <name type="scientific">Treponema pedis</name>
    <dbReference type="NCBI Taxonomy" id="409322"/>
    <lineage>
        <taxon>Bacteria</taxon>
        <taxon>Pseudomonadati</taxon>
        <taxon>Spirochaetota</taxon>
        <taxon>Spirochaetia</taxon>
        <taxon>Spirochaetales</taxon>
        <taxon>Treponemataceae</taxon>
        <taxon>Treponema</taxon>
    </lineage>
</organism>
<name>A0A7S7AXC5_9SPIR</name>
<dbReference type="InterPro" id="IPR025164">
    <property type="entry name" value="Toastrack_DUF4097"/>
</dbReference>
<evidence type="ECO:0000313" key="2">
    <source>
        <dbReference type="EMBL" id="QOW61654.1"/>
    </source>
</evidence>
<dbReference type="Gene3D" id="2.160.20.120">
    <property type="match status" value="1"/>
</dbReference>
<dbReference type="Pfam" id="PF22564">
    <property type="entry name" value="HAAS"/>
    <property type="match status" value="1"/>
</dbReference>
<gene>
    <name evidence="2" type="ORF">IFE08_04565</name>
</gene>
<evidence type="ECO:0000259" key="1">
    <source>
        <dbReference type="Pfam" id="PF13349"/>
    </source>
</evidence>
<dbReference type="EMBL" id="CP061839">
    <property type="protein sequence ID" value="QOW61654.1"/>
    <property type="molecule type" value="Genomic_DNA"/>
</dbReference>
<dbReference type="Proteomes" id="UP000593915">
    <property type="component" value="Chromosome"/>
</dbReference>
<dbReference type="AlphaFoldDB" id="A0A7S7AXC5"/>
<evidence type="ECO:0000313" key="3">
    <source>
        <dbReference type="Proteomes" id="UP000593915"/>
    </source>
</evidence>
<dbReference type="RefSeq" id="WP_194077136.1">
    <property type="nucleotide sequence ID" value="NZ_CP061839.1"/>
</dbReference>
<reference evidence="2 3" key="1">
    <citation type="submission" date="2020-09" db="EMBL/GenBank/DDBJ databases">
        <title>Characterization of Treponema spp. from bovine digital dermatitis in Korea.</title>
        <authorList>
            <person name="Espiritu H.M."/>
            <person name="Cho Y.I."/>
            <person name="Mamuad L."/>
        </authorList>
    </citation>
    <scope>NUCLEOTIDE SEQUENCE [LARGE SCALE GENOMIC DNA]</scope>
    <source>
        <strain evidence="2 3">KS1</strain>
    </source>
</reference>
<accession>A0A7S7AXC5</accession>
<proteinExistence type="predicted"/>
<sequence>MTREQFLTELEKNLSSLNKEDRENTIQFYKEYFEDAGSENEQNVIEELGSPEKLAEEISAFHKAPYTGGKAQVCKTVDGVAEEIQLELTSTNVDISESDGDFIEYKTENISEEDIAVRMENGKLYIEERPLFSLHKRAFTEFFKNISFNKVYDETVKRRLEIYVPKKLCLEKAELNIKLGSVKIKNVNFRRIEGYIACGSLQVLNVPCRKIIFNAAAGAVMLSSLNPEDIKVQSSAGSISLKNVKAEKISASTGAGSILFKDVFSEQIYANSGAGSISSYNLKTNKGKFSTGAGKINFEDTDLKNGIISTGAGSIEFCGSLEERAEFRSSLGKIELNLTDGLDNYFMKVYSRTSFTLNGQTVEIPGDLKCIGNQDSENRINVYTNFGKIKITTK</sequence>
<protein>
    <submittedName>
        <fullName evidence="2">DUF4097 family beta strand repeat protein</fullName>
    </submittedName>
</protein>